<reference evidence="3" key="1">
    <citation type="submission" date="2017-10" db="EMBL/GenBank/DDBJ databases">
        <title>Rapid genome shrinkage in a self-fertile nematode reveals novel sperm competition proteins.</title>
        <authorList>
            <person name="Yin D."/>
            <person name="Schwarz E.M."/>
            <person name="Thomas C.G."/>
            <person name="Felde R.L."/>
            <person name="Korf I.F."/>
            <person name="Cutter A.D."/>
            <person name="Schartner C.M."/>
            <person name="Ralston E.J."/>
            <person name="Meyer B.J."/>
            <person name="Haag E.S."/>
        </authorList>
    </citation>
    <scope>NUCLEOTIDE SEQUENCE [LARGE SCALE GENOMIC DNA]</scope>
    <source>
        <strain evidence="3">JU1422</strain>
    </source>
</reference>
<keyword evidence="1" id="KW-1133">Transmembrane helix</keyword>
<organism evidence="2 3">
    <name type="scientific">Caenorhabditis nigoni</name>
    <dbReference type="NCBI Taxonomy" id="1611254"/>
    <lineage>
        <taxon>Eukaryota</taxon>
        <taxon>Metazoa</taxon>
        <taxon>Ecdysozoa</taxon>
        <taxon>Nematoda</taxon>
        <taxon>Chromadorea</taxon>
        <taxon>Rhabditida</taxon>
        <taxon>Rhabditina</taxon>
        <taxon>Rhabditomorpha</taxon>
        <taxon>Rhabditoidea</taxon>
        <taxon>Rhabditidae</taxon>
        <taxon>Peloderinae</taxon>
        <taxon>Caenorhabditis</taxon>
    </lineage>
</organism>
<protein>
    <recommendedName>
        <fullName evidence="4">G-protein coupled receptors family 1 profile domain-containing protein</fullName>
    </recommendedName>
</protein>
<feature type="transmembrane region" description="Helical" evidence="1">
    <location>
        <begin position="13"/>
        <end position="33"/>
    </location>
</feature>
<dbReference type="PANTHER" id="PTHR22943:SF89">
    <property type="entry name" value="SEVEN TM RECEPTOR"/>
    <property type="match status" value="1"/>
</dbReference>
<dbReference type="GO" id="GO:0038022">
    <property type="term" value="F:G protein-coupled olfactory receptor activity"/>
    <property type="evidence" value="ECO:0007669"/>
    <property type="project" value="TreeGrafter"/>
</dbReference>
<dbReference type="GO" id="GO:0005886">
    <property type="term" value="C:plasma membrane"/>
    <property type="evidence" value="ECO:0007669"/>
    <property type="project" value="TreeGrafter"/>
</dbReference>
<evidence type="ECO:0000313" key="2">
    <source>
        <dbReference type="EMBL" id="PIC24126.1"/>
    </source>
</evidence>
<keyword evidence="3" id="KW-1185">Reference proteome</keyword>
<keyword evidence="1" id="KW-0472">Membrane</keyword>
<feature type="transmembrane region" description="Helical" evidence="1">
    <location>
        <begin position="197"/>
        <end position="220"/>
    </location>
</feature>
<evidence type="ECO:0000313" key="3">
    <source>
        <dbReference type="Proteomes" id="UP000230233"/>
    </source>
</evidence>
<proteinExistence type="predicted"/>
<comment type="caution">
    <text evidence="2">The sequence shown here is derived from an EMBL/GenBank/DDBJ whole genome shotgun (WGS) entry which is preliminary data.</text>
</comment>
<dbReference type="OrthoDB" id="5839120at2759"/>
<dbReference type="EMBL" id="PDUG01000005">
    <property type="protein sequence ID" value="PIC24126.1"/>
    <property type="molecule type" value="Genomic_DNA"/>
</dbReference>
<accession>A0A2G5TAP4</accession>
<sequence length="359" mass="40663">MNGFEWRKIQHDFHIVSTTAAIALNIFLIILISTRSPKTMRSYKYLLMGVSIFEMFFSSVDIIVSPIVHSFHTVVIVLTVVGDRPKPLMRVLTSTYCGSFGCFLAMFAMLFVYRYYVVSGNPKVKYFESWYLAPLALTVLLCGFIWAAIGYFLFGPSEEIDAFIRLDLYKELGLHPENITYVAPHFYLINEAGEKVWNWNCINGMSGVCTIVVGVVYLFFNVELLSNTTVFFIFQYGIRTYRFLQQITKNPNMSEKARTMQKQLFYALVIQASVPLLLLQLPLMTLFVFALLNIHLGQIAGIDTIAISLFPALDPLPTIFVIKAYRLTILGCLTKCRVAPLSRPTSQVPNAILVSVANM</sequence>
<dbReference type="InterPro" id="IPR019428">
    <property type="entry name" value="7TM_GPCR_serpentine_rcpt_Str"/>
</dbReference>
<evidence type="ECO:0000256" key="1">
    <source>
        <dbReference type="SAM" id="Phobius"/>
    </source>
</evidence>
<dbReference type="PANTHER" id="PTHR22943">
    <property type="entry name" value="7-TRANSMEMBRANE DOMAIN RECEPTOR C.ELEGANS"/>
    <property type="match status" value="1"/>
</dbReference>
<gene>
    <name evidence="2" type="primary">Cnig_chr_V.g17575</name>
    <name evidence="2" type="ORF">B9Z55_017575</name>
</gene>
<dbReference type="Proteomes" id="UP000230233">
    <property type="component" value="Chromosome V"/>
</dbReference>
<evidence type="ECO:0008006" key="4">
    <source>
        <dbReference type="Google" id="ProtNLM"/>
    </source>
</evidence>
<feature type="transmembrane region" description="Helical" evidence="1">
    <location>
        <begin position="88"/>
        <end position="117"/>
    </location>
</feature>
<dbReference type="Pfam" id="PF10326">
    <property type="entry name" value="7TM_GPCR_Str"/>
    <property type="match status" value="1"/>
</dbReference>
<keyword evidence="1" id="KW-0812">Transmembrane</keyword>
<dbReference type="GO" id="GO:0042048">
    <property type="term" value="P:olfactory behavior"/>
    <property type="evidence" value="ECO:0007669"/>
    <property type="project" value="TreeGrafter"/>
</dbReference>
<feature type="transmembrane region" description="Helical" evidence="1">
    <location>
        <begin position="264"/>
        <end position="292"/>
    </location>
</feature>
<feature type="transmembrane region" description="Helical" evidence="1">
    <location>
        <begin position="129"/>
        <end position="154"/>
    </location>
</feature>
<name>A0A2G5TAP4_9PELO</name>
<dbReference type="AlphaFoldDB" id="A0A2G5TAP4"/>
<dbReference type="SUPFAM" id="SSF81321">
    <property type="entry name" value="Family A G protein-coupled receptor-like"/>
    <property type="match status" value="1"/>
</dbReference>